<reference evidence="11" key="2">
    <citation type="submission" date="2025-09" db="UniProtKB">
        <authorList>
            <consortium name="Ensembl"/>
        </authorList>
    </citation>
    <scope>IDENTIFICATION</scope>
</reference>
<accession>A0A8C4JGI4</accession>
<dbReference type="GO" id="GO:0005739">
    <property type="term" value="C:mitochondrion"/>
    <property type="evidence" value="ECO:0007669"/>
    <property type="project" value="TreeGrafter"/>
</dbReference>
<dbReference type="GO" id="GO:0016020">
    <property type="term" value="C:membrane"/>
    <property type="evidence" value="ECO:0007669"/>
    <property type="project" value="UniProtKB-SubCell"/>
</dbReference>
<evidence type="ECO:0000256" key="10">
    <source>
        <dbReference type="SAM" id="Phobius"/>
    </source>
</evidence>
<feature type="compositionally biased region" description="Polar residues" evidence="9">
    <location>
        <begin position="18"/>
        <end position="34"/>
    </location>
</feature>
<dbReference type="AlphaFoldDB" id="A0A8C4JGI4"/>
<reference evidence="11" key="1">
    <citation type="submission" date="2025-08" db="UniProtKB">
        <authorList>
            <consortium name="Ensembl"/>
        </authorList>
    </citation>
    <scope>IDENTIFICATION</scope>
</reference>
<feature type="compositionally biased region" description="Low complexity" evidence="9">
    <location>
        <begin position="100"/>
        <end position="114"/>
    </location>
</feature>
<evidence type="ECO:0000256" key="1">
    <source>
        <dbReference type="ARBA" id="ARBA00004141"/>
    </source>
</evidence>
<gene>
    <name evidence="11" type="primary">TIMMDC1</name>
</gene>
<feature type="region of interest" description="Disordered" evidence="9">
    <location>
        <begin position="77"/>
        <end position="114"/>
    </location>
</feature>
<keyword evidence="4 10" id="KW-1133">Transmembrane helix</keyword>
<dbReference type="Ensembl" id="ENSDNVT00000007741.1">
    <property type="protein sequence ID" value="ENSDNVP00000006413.1"/>
    <property type="gene ID" value="ENSDNVG00000004601.1"/>
</dbReference>
<feature type="region of interest" description="Disordered" evidence="9">
    <location>
        <begin position="16"/>
        <end position="64"/>
    </location>
</feature>
<evidence type="ECO:0000256" key="6">
    <source>
        <dbReference type="ARBA" id="ARBA00037236"/>
    </source>
</evidence>
<dbReference type="PANTHER" id="PTHR13002:SF1">
    <property type="entry name" value="COMPLEX I ASSEMBLY FACTOR TIMMDC1, MITOCHONDRIAL"/>
    <property type="match status" value="1"/>
</dbReference>
<dbReference type="PANTHER" id="PTHR13002">
    <property type="entry name" value="C3ORF1 PROTEIN-RELATED"/>
    <property type="match status" value="1"/>
</dbReference>
<evidence type="ECO:0000256" key="7">
    <source>
        <dbReference type="ARBA" id="ARBA00040778"/>
    </source>
</evidence>
<name>A0A8C4JGI4_DRONO</name>
<evidence type="ECO:0000313" key="11">
    <source>
        <dbReference type="Ensembl" id="ENSDNVP00000006413.1"/>
    </source>
</evidence>
<evidence type="ECO:0000256" key="9">
    <source>
        <dbReference type="SAM" id="MobiDB-lite"/>
    </source>
</evidence>
<organism evidence="11 12">
    <name type="scientific">Dromaius novaehollandiae</name>
    <name type="common">Emu</name>
    <dbReference type="NCBI Taxonomy" id="8790"/>
    <lineage>
        <taxon>Eukaryota</taxon>
        <taxon>Metazoa</taxon>
        <taxon>Chordata</taxon>
        <taxon>Craniata</taxon>
        <taxon>Vertebrata</taxon>
        <taxon>Euteleostomi</taxon>
        <taxon>Archelosauria</taxon>
        <taxon>Archosauria</taxon>
        <taxon>Dinosauria</taxon>
        <taxon>Saurischia</taxon>
        <taxon>Theropoda</taxon>
        <taxon>Coelurosauria</taxon>
        <taxon>Aves</taxon>
        <taxon>Palaeognathae</taxon>
        <taxon>Casuariiformes</taxon>
        <taxon>Dromaiidae</taxon>
        <taxon>Dromaius</taxon>
    </lineage>
</organism>
<evidence type="ECO:0000256" key="5">
    <source>
        <dbReference type="ARBA" id="ARBA00023136"/>
    </source>
</evidence>
<feature type="compositionally biased region" description="Basic residues" evidence="9">
    <location>
        <begin position="77"/>
        <end position="99"/>
    </location>
</feature>
<dbReference type="Pfam" id="PF02466">
    <property type="entry name" value="Tim17"/>
    <property type="match status" value="1"/>
</dbReference>
<evidence type="ECO:0000256" key="2">
    <source>
        <dbReference type="ARBA" id="ARBA00008444"/>
    </source>
</evidence>
<comment type="subcellular location">
    <subcellularLocation>
        <location evidence="1">Membrane</location>
        <topology evidence="1">Multi-pass membrane protein</topology>
    </subcellularLocation>
</comment>
<feature type="transmembrane region" description="Helical" evidence="10">
    <location>
        <begin position="255"/>
        <end position="275"/>
    </location>
</feature>
<feature type="transmembrane region" description="Helical" evidence="10">
    <location>
        <begin position="306"/>
        <end position="325"/>
    </location>
</feature>
<comment type="function">
    <text evidence="6">Chaperone protein involved in the assembly of the mitochondrial NADH:ubiquinone oxidoreductase complex (complex I). Participates in constructing the membrane arm of complex I.</text>
</comment>
<proteinExistence type="inferred from homology"/>
<keyword evidence="12" id="KW-1185">Reference proteome</keyword>
<evidence type="ECO:0000256" key="8">
    <source>
        <dbReference type="ARBA" id="ARBA00041344"/>
    </source>
</evidence>
<dbReference type="GO" id="GO:0032981">
    <property type="term" value="P:mitochondrial respiratory chain complex I assembly"/>
    <property type="evidence" value="ECO:0007669"/>
    <property type="project" value="InterPro"/>
</dbReference>
<protein>
    <recommendedName>
        <fullName evidence="7">Complex I assembly factor TIMMDC1, mitochondrial</fullName>
    </recommendedName>
    <alternativeName>
        <fullName evidence="8">Translocase of inner mitochondrial membrane domain-containing protein 1</fullName>
    </alternativeName>
</protein>
<keyword evidence="5 10" id="KW-0472">Membrane</keyword>
<dbReference type="InterPro" id="IPR055299">
    <property type="entry name" value="TIMMDC1"/>
</dbReference>
<dbReference type="Proteomes" id="UP000694423">
    <property type="component" value="Unplaced"/>
</dbReference>
<feature type="region of interest" description="Disordered" evidence="9">
    <location>
        <begin position="365"/>
        <end position="385"/>
    </location>
</feature>
<evidence type="ECO:0000313" key="12">
    <source>
        <dbReference type="Proteomes" id="UP000694423"/>
    </source>
</evidence>
<sequence>ALSAFFGALYRFRVTGKQPRSSTASGEAPSSQQAGVGWGGEPPASRPAVPLRSAPCRAPPGGRGRCRAAAAAVARGRAWRRGSAPRRISAARRRRRRRAGSGSASSGSASEGRPGAAVAAAVAGVAAVLRARGLGRGRAGGGALLRGGSLTCIPGSERWIWGREGGARLVPRPLQPPPFLCSDRQQFPEETVNIIKSAFSGGVIGWVYGGLPAFRHARKEFIARSHGELFQNRADAVQSAHRAGLRSFIRYGWRWSWRVAAFVAIFNTVSTGLSVYRNKTTISNFAAAGAFTGALFRMHLGLHGLAGGSVFGIVFGIPAGGLLMVMQKLAGETLQEKRNRERRELYEQELAEWQSRLGVTEVLGQKESSAQGGSQREIARESRSC</sequence>
<keyword evidence="3 10" id="KW-0812">Transmembrane</keyword>
<evidence type="ECO:0000256" key="3">
    <source>
        <dbReference type="ARBA" id="ARBA00022692"/>
    </source>
</evidence>
<evidence type="ECO:0000256" key="4">
    <source>
        <dbReference type="ARBA" id="ARBA00022989"/>
    </source>
</evidence>
<comment type="similarity">
    <text evidence="2">Belongs to the Tim17/Tim22/Tim23 family.</text>
</comment>